<feature type="transmembrane region" description="Helical" evidence="3">
    <location>
        <begin position="65"/>
        <end position="86"/>
    </location>
</feature>
<keyword evidence="1" id="KW-0407">Ion channel</keyword>
<gene>
    <name evidence="5" type="primary">LOC120110649</name>
</gene>
<evidence type="ECO:0000313" key="4">
    <source>
        <dbReference type="Proteomes" id="UP000228380"/>
    </source>
</evidence>
<dbReference type="SUPFAM" id="SSF81324">
    <property type="entry name" value="Voltage-gated potassium channels"/>
    <property type="match status" value="1"/>
</dbReference>
<feature type="transmembrane region" description="Helical" evidence="3">
    <location>
        <begin position="98"/>
        <end position="120"/>
    </location>
</feature>
<reference evidence="5" key="2">
    <citation type="submission" date="2025-08" db="UniProtKB">
        <authorList>
            <consortium name="RefSeq"/>
        </authorList>
    </citation>
    <scope>IDENTIFICATION</scope>
    <source>
        <tissue evidence="5">Young leaves</tissue>
    </source>
</reference>
<dbReference type="PANTHER" id="PTHR45651:SF14">
    <property type="entry name" value="CYCLIC NUCLEOTIDE-GATED ION CHANNEL 4"/>
    <property type="match status" value="1"/>
</dbReference>
<dbReference type="Proteomes" id="UP000228380">
    <property type="component" value="Chromosome 4"/>
</dbReference>
<dbReference type="PANTHER" id="PTHR45651">
    <property type="entry name" value="CYCLIC NUCLEOTIDE-GATED ION CHANNEL 15-RELATED-RELATED"/>
    <property type="match status" value="1"/>
</dbReference>
<reference evidence="4" key="1">
    <citation type="journal article" date="2019" name="Nat. Commun.">
        <title>Genome-wide association mapping of date palm fruit traits.</title>
        <authorList>
            <person name="Hazzouri K.M."/>
            <person name="Gros-Balthazard M."/>
            <person name="Flowers J.M."/>
            <person name="Copetti D."/>
            <person name="Lemansour A."/>
            <person name="Lebrun M."/>
            <person name="Masmoudi K."/>
            <person name="Ferrand S."/>
            <person name="Dhar M.I."/>
            <person name="Fresquez Z.A."/>
            <person name="Rosas U."/>
            <person name="Zhang J."/>
            <person name="Talag J."/>
            <person name="Lee S."/>
            <person name="Kudrna D."/>
            <person name="Powell R.F."/>
            <person name="Leitch I.J."/>
            <person name="Krueger R.R."/>
            <person name="Wing R.A."/>
            <person name="Amiri K.M.A."/>
            <person name="Purugganan M.D."/>
        </authorList>
    </citation>
    <scope>NUCLEOTIDE SEQUENCE [LARGE SCALE GENOMIC DNA]</scope>
    <source>
        <strain evidence="4">cv. Khalas</strain>
    </source>
</reference>
<keyword evidence="1" id="KW-0813">Transport</keyword>
<protein>
    <submittedName>
        <fullName evidence="5">Cyclic nucleotide-gated ion channel 4-like</fullName>
    </submittedName>
</protein>
<accession>A0A8B9A682</accession>
<keyword evidence="4" id="KW-1185">Reference proteome</keyword>
<evidence type="ECO:0000313" key="5">
    <source>
        <dbReference type="RefSeq" id="XP_038982155.1"/>
    </source>
</evidence>
<dbReference type="AlphaFoldDB" id="A0A8B9A682"/>
<dbReference type="GO" id="GO:0034220">
    <property type="term" value="P:monoatomic ion transmembrane transport"/>
    <property type="evidence" value="ECO:0007669"/>
    <property type="project" value="UniProtKB-KW"/>
</dbReference>
<dbReference type="KEGG" id="pda:120110649"/>
<evidence type="ECO:0000256" key="2">
    <source>
        <dbReference type="SAM" id="MobiDB-lite"/>
    </source>
</evidence>
<sequence length="204" mass="23292">MAAEEPPYTSYVHMEDGESDEESSSHAPRNGDNHSHGGRRRRKGSWSLGGVVDPQSRWVQEWNRAFLLVCTAGLVVDPLFFYPLSISGARMCLFVDGWFAITVTALRCMTDAVLVWNMWMRLKTSYRMGRLRGAEEGRAPMSPRAVALDYLKSKKGFFFDLFIIFPVPQYSMTRGNTILQSFLWTVHPCLQANLKENSTYIKPR</sequence>
<keyword evidence="3" id="KW-0472">Membrane</keyword>
<proteinExistence type="predicted"/>
<evidence type="ECO:0000256" key="1">
    <source>
        <dbReference type="ARBA" id="ARBA00023303"/>
    </source>
</evidence>
<dbReference type="RefSeq" id="XP_038982155.1">
    <property type="nucleotide sequence ID" value="XM_039126227.1"/>
</dbReference>
<organism evidence="4 5">
    <name type="scientific">Phoenix dactylifera</name>
    <name type="common">Date palm</name>
    <dbReference type="NCBI Taxonomy" id="42345"/>
    <lineage>
        <taxon>Eukaryota</taxon>
        <taxon>Viridiplantae</taxon>
        <taxon>Streptophyta</taxon>
        <taxon>Embryophyta</taxon>
        <taxon>Tracheophyta</taxon>
        <taxon>Spermatophyta</taxon>
        <taxon>Magnoliopsida</taxon>
        <taxon>Liliopsida</taxon>
        <taxon>Arecaceae</taxon>
        <taxon>Coryphoideae</taxon>
        <taxon>Phoeniceae</taxon>
        <taxon>Phoenix</taxon>
    </lineage>
</organism>
<feature type="region of interest" description="Disordered" evidence="2">
    <location>
        <begin position="1"/>
        <end position="47"/>
    </location>
</feature>
<keyword evidence="3" id="KW-1133">Transmembrane helix</keyword>
<dbReference type="GO" id="GO:0016020">
    <property type="term" value="C:membrane"/>
    <property type="evidence" value="ECO:0007669"/>
    <property type="project" value="UniProtKB-SubCell"/>
</dbReference>
<name>A0A8B9A682_PHODC</name>
<dbReference type="OrthoDB" id="1712250at2759"/>
<evidence type="ECO:0000256" key="3">
    <source>
        <dbReference type="SAM" id="Phobius"/>
    </source>
</evidence>
<keyword evidence="3" id="KW-0812">Transmembrane</keyword>
<dbReference type="GeneID" id="120110649"/>
<keyword evidence="1" id="KW-0406">Ion transport</keyword>